<dbReference type="EMBL" id="JAWSTH010000032">
    <property type="protein sequence ID" value="MDW5595377.1"/>
    <property type="molecule type" value="Genomic_DNA"/>
</dbReference>
<organism evidence="4 5">
    <name type="scientific">Conexibacter stalactiti</name>
    <dbReference type="NCBI Taxonomy" id="1940611"/>
    <lineage>
        <taxon>Bacteria</taxon>
        <taxon>Bacillati</taxon>
        <taxon>Actinomycetota</taxon>
        <taxon>Thermoleophilia</taxon>
        <taxon>Solirubrobacterales</taxon>
        <taxon>Conexibacteraceae</taxon>
        <taxon>Conexibacter</taxon>
    </lineage>
</organism>
<evidence type="ECO:0000256" key="1">
    <source>
        <dbReference type="ARBA" id="ARBA00005791"/>
    </source>
</evidence>
<keyword evidence="5" id="KW-1185">Reference proteome</keyword>
<proteinExistence type="inferred from homology"/>
<comment type="similarity">
    <text evidence="1">Belongs to the thioredoxin family. DsbA subfamily.</text>
</comment>
<evidence type="ECO:0000256" key="2">
    <source>
        <dbReference type="SAM" id="MobiDB-lite"/>
    </source>
</evidence>
<dbReference type="Gene3D" id="3.40.30.10">
    <property type="entry name" value="Glutaredoxin"/>
    <property type="match status" value="1"/>
</dbReference>
<reference evidence="4 5" key="2">
    <citation type="submission" date="2023-10" db="EMBL/GenBank/DDBJ databases">
        <authorList>
            <person name="Han X.F."/>
        </authorList>
    </citation>
    <scope>NUCLEOTIDE SEQUENCE [LARGE SCALE GENOMIC DNA]</scope>
    <source>
        <strain evidence="4 5">KCTC 39840</strain>
    </source>
</reference>
<dbReference type="SUPFAM" id="SSF52833">
    <property type="entry name" value="Thioredoxin-like"/>
    <property type="match status" value="1"/>
</dbReference>
<reference evidence="5" key="1">
    <citation type="submission" date="2023-07" db="EMBL/GenBank/DDBJ databases">
        <title>Conexibacter stalactiti sp. nov., isolated from stalactites in a lava cave and emended description of the genus Conexibacter.</title>
        <authorList>
            <person name="Lee S.D."/>
        </authorList>
    </citation>
    <scope>NUCLEOTIDE SEQUENCE [LARGE SCALE GENOMIC DNA]</scope>
    <source>
        <strain evidence="5">KCTC 39840</strain>
    </source>
</reference>
<dbReference type="RefSeq" id="WP_318597714.1">
    <property type="nucleotide sequence ID" value="NZ_JAWSTH010000032.1"/>
</dbReference>
<protein>
    <submittedName>
        <fullName evidence="4">DsbA family protein</fullName>
    </submittedName>
</protein>
<accession>A0ABU4HQ25</accession>
<feature type="domain" description="Thioredoxin" evidence="3">
    <location>
        <begin position="4"/>
        <end position="127"/>
    </location>
</feature>
<name>A0ABU4HQ25_9ACTN</name>
<evidence type="ECO:0000259" key="3">
    <source>
        <dbReference type="PROSITE" id="PS51352"/>
    </source>
</evidence>
<dbReference type="InterPro" id="IPR012336">
    <property type="entry name" value="Thioredoxin-like_fold"/>
</dbReference>
<gene>
    <name evidence="4" type="ORF">R7226_13595</name>
</gene>
<sequence length="167" mass="18441">MTESLGSAPLPPPQPDDHLDGPDAKPLAIVYADYECPYCAVLEARLREHGARRVFRHFPVKSKHPRAWAAACAAEAAALQGRFWEMHAALFADQGRLEDPHLWARAERLGLDVERFDADRRSDATIARVRRDFSSGVRAGVVTTPTLFLSGVPYPGLPSDELLARLS</sequence>
<dbReference type="Proteomes" id="UP001284601">
    <property type="component" value="Unassembled WGS sequence"/>
</dbReference>
<evidence type="ECO:0000313" key="4">
    <source>
        <dbReference type="EMBL" id="MDW5595377.1"/>
    </source>
</evidence>
<feature type="region of interest" description="Disordered" evidence="2">
    <location>
        <begin position="1"/>
        <end position="22"/>
    </location>
</feature>
<comment type="caution">
    <text evidence="4">The sequence shown here is derived from an EMBL/GenBank/DDBJ whole genome shotgun (WGS) entry which is preliminary data.</text>
</comment>
<evidence type="ECO:0000313" key="5">
    <source>
        <dbReference type="Proteomes" id="UP001284601"/>
    </source>
</evidence>
<dbReference type="PROSITE" id="PS51352">
    <property type="entry name" value="THIOREDOXIN_2"/>
    <property type="match status" value="1"/>
</dbReference>
<dbReference type="InterPro" id="IPR013766">
    <property type="entry name" value="Thioredoxin_domain"/>
</dbReference>
<dbReference type="PANTHER" id="PTHR13887:SF55">
    <property type="entry name" value="SLR0313 PROTEIN"/>
    <property type="match status" value="1"/>
</dbReference>
<dbReference type="PANTHER" id="PTHR13887">
    <property type="entry name" value="GLUTATHIONE S-TRANSFERASE KAPPA"/>
    <property type="match status" value="1"/>
</dbReference>
<dbReference type="Pfam" id="PF13462">
    <property type="entry name" value="Thioredoxin_4"/>
    <property type="match status" value="1"/>
</dbReference>
<dbReference type="InterPro" id="IPR036249">
    <property type="entry name" value="Thioredoxin-like_sf"/>
</dbReference>